<reference evidence="1" key="1">
    <citation type="submission" date="2023-07" db="EMBL/GenBank/DDBJ databases">
        <title>Between Cages and Wild: Unraveling the Impact of Captivity on Animal Microbiomes and Antimicrobial Resistance.</title>
        <authorList>
            <person name="Schmartz G.P."/>
            <person name="Rehner J."/>
            <person name="Schuff M.J."/>
            <person name="Becker S.L."/>
            <person name="Kravczyk M."/>
            <person name="Gurevich A."/>
            <person name="Francke R."/>
            <person name="Mueller R."/>
            <person name="Keller V."/>
            <person name="Keller A."/>
        </authorList>
    </citation>
    <scope>NUCLEOTIDE SEQUENCE</scope>
    <source>
        <strain evidence="1">S39M_St_73</strain>
    </source>
</reference>
<sequence length="41" mass="4637">MKVIIVGTSHVGFEATQTLLKEVQNVDIHLFEQDDKMSFMG</sequence>
<accession>A0AA43UCE2</accession>
<proteinExistence type="predicted"/>
<dbReference type="EMBL" id="JAUNQW010000010">
    <property type="protein sequence ID" value="MDO5457406.1"/>
    <property type="molecule type" value="Genomic_DNA"/>
</dbReference>
<protein>
    <submittedName>
        <fullName evidence="1">NADH peroxidase</fullName>
    </submittedName>
</protein>
<keyword evidence="1" id="KW-0575">Peroxidase</keyword>
<gene>
    <name evidence="1" type="ORF">Q4F26_03590</name>
</gene>
<keyword evidence="1" id="KW-0560">Oxidoreductase</keyword>
<dbReference type="AlphaFoldDB" id="A0AA43UCE2"/>
<evidence type="ECO:0000313" key="2">
    <source>
        <dbReference type="Proteomes" id="UP001171751"/>
    </source>
</evidence>
<dbReference type="GO" id="GO:0004601">
    <property type="term" value="F:peroxidase activity"/>
    <property type="evidence" value="ECO:0007669"/>
    <property type="project" value="UniProtKB-KW"/>
</dbReference>
<dbReference type="InterPro" id="IPR036188">
    <property type="entry name" value="FAD/NAD-bd_sf"/>
</dbReference>
<evidence type="ECO:0000313" key="1">
    <source>
        <dbReference type="EMBL" id="MDO5457406.1"/>
    </source>
</evidence>
<name>A0AA43UCE2_9LACT</name>
<dbReference type="Gene3D" id="3.50.50.60">
    <property type="entry name" value="FAD/NAD(P)-binding domain"/>
    <property type="match status" value="1"/>
</dbReference>
<dbReference type="Proteomes" id="UP001171751">
    <property type="component" value="Unassembled WGS sequence"/>
</dbReference>
<organism evidence="1 2">
    <name type="scientific">Atopococcus tabaci</name>
    <dbReference type="NCBI Taxonomy" id="269774"/>
    <lineage>
        <taxon>Bacteria</taxon>
        <taxon>Bacillati</taxon>
        <taxon>Bacillota</taxon>
        <taxon>Bacilli</taxon>
        <taxon>Lactobacillales</taxon>
        <taxon>Carnobacteriaceae</taxon>
        <taxon>Atopococcus</taxon>
    </lineage>
</organism>
<comment type="caution">
    <text evidence="1">The sequence shown here is derived from an EMBL/GenBank/DDBJ whole genome shotgun (WGS) entry which is preliminary data.</text>
</comment>
<keyword evidence="2" id="KW-1185">Reference proteome</keyword>